<proteinExistence type="predicted"/>
<accession>A0A0E9S984</accession>
<protein>
    <submittedName>
        <fullName evidence="1">Uncharacterized protein</fullName>
    </submittedName>
</protein>
<dbReference type="EMBL" id="GBXM01070608">
    <property type="protein sequence ID" value="JAH37969.1"/>
    <property type="molecule type" value="Transcribed_RNA"/>
</dbReference>
<reference evidence="1" key="2">
    <citation type="journal article" date="2015" name="Fish Shellfish Immunol.">
        <title>Early steps in the European eel (Anguilla anguilla)-Vibrio vulnificus interaction in the gills: Role of the RtxA13 toxin.</title>
        <authorList>
            <person name="Callol A."/>
            <person name="Pajuelo D."/>
            <person name="Ebbesson L."/>
            <person name="Teles M."/>
            <person name="MacKenzie S."/>
            <person name="Amaro C."/>
        </authorList>
    </citation>
    <scope>NUCLEOTIDE SEQUENCE</scope>
</reference>
<name>A0A0E9S984_ANGAN</name>
<evidence type="ECO:0000313" key="1">
    <source>
        <dbReference type="EMBL" id="JAH37969.1"/>
    </source>
</evidence>
<sequence length="12" mass="1296">MLGLETGSKTCR</sequence>
<organism evidence="1">
    <name type="scientific">Anguilla anguilla</name>
    <name type="common">European freshwater eel</name>
    <name type="synonym">Muraena anguilla</name>
    <dbReference type="NCBI Taxonomy" id="7936"/>
    <lineage>
        <taxon>Eukaryota</taxon>
        <taxon>Metazoa</taxon>
        <taxon>Chordata</taxon>
        <taxon>Craniata</taxon>
        <taxon>Vertebrata</taxon>
        <taxon>Euteleostomi</taxon>
        <taxon>Actinopterygii</taxon>
        <taxon>Neopterygii</taxon>
        <taxon>Teleostei</taxon>
        <taxon>Anguilliformes</taxon>
        <taxon>Anguillidae</taxon>
        <taxon>Anguilla</taxon>
    </lineage>
</organism>
<reference evidence="1" key="1">
    <citation type="submission" date="2014-11" db="EMBL/GenBank/DDBJ databases">
        <authorList>
            <person name="Amaro Gonzalez C."/>
        </authorList>
    </citation>
    <scope>NUCLEOTIDE SEQUENCE</scope>
</reference>